<sequence>MKIATDQHGHLKHREDWNKSVAEWLAGSDDITLTDAHWAVIDAVRDIFELTGETPPMRLLIKALRQQLNEHIDSRYLYRLYPDGPVRLASKHAGLPKPKHCM</sequence>
<keyword evidence="3" id="KW-0808">Transferase</keyword>
<dbReference type="EMBL" id="JBHRTS010000008">
    <property type="protein sequence ID" value="MFC3195371.1"/>
    <property type="molecule type" value="Genomic_DNA"/>
</dbReference>
<dbReference type="Gene3D" id="1.10.10.370">
    <property type="entry name" value="DsrC-like protein, C-terminal domain"/>
    <property type="match status" value="1"/>
</dbReference>
<evidence type="ECO:0000256" key="3">
    <source>
        <dbReference type="PIRNR" id="PIRNR006223"/>
    </source>
</evidence>
<dbReference type="PANTHER" id="PTHR37010:SF1">
    <property type="entry name" value="SULFURTRANSFERASE TUSE"/>
    <property type="match status" value="1"/>
</dbReference>
<dbReference type="NCBIfam" id="TIGR03342">
    <property type="entry name" value="dsrC_tusE_dsvC"/>
    <property type="match status" value="1"/>
</dbReference>
<dbReference type="EC" id="2.8.1.-" evidence="3"/>
<reference evidence="5" key="1">
    <citation type="journal article" date="2019" name="Int. J. Syst. Evol. Microbiol.">
        <title>The Global Catalogue of Microorganisms (GCM) 10K type strain sequencing project: providing services to taxonomists for standard genome sequencing and annotation.</title>
        <authorList>
            <consortium name="The Broad Institute Genomics Platform"/>
            <consortium name="The Broad Institute Genome Sequencing Center for Infectious Disease"/>
            <person name="Wu L."/>
            <person name="Ma J."/>
        </authorList>
    </citation>
    <scope>NUCLEOTIDE SEQUENCE [LARGE SCALE GENOMIC DNA]</scope>
    <source>
        <strain evidence="5">KCTC 42953</strain>
    </source>
</reference>
<dbReference type="RefSeq" id="WP_077413018.1">
    <property type="nucleotide sequence ID" value="NZ_JBHRTS010000008.1"/>
</dbReference>
<gene>
    <name evidence="4" type="ORF">ACFODZ_14045</name>
</gene>
<dbReference type="Gene3D" id="3.30.1420.10">
    <property type="match status" value="1"/>
</dbReference>
<proteinExistence type="inferred from homology"/>
<name>A0ABV7JFB3_9GAMM</name>
<comment type="function">
    <text evidence="3">Part of a sulfur-relay system.</text>
</comment>
<accession>A0ABV7JFB3</accession>
<organism evidence="4 5">
    <name type="scientific">Marinicella sediminis</name>
    <dbReference type="NCBI Taxonomy" id="1792834"/>
    <lineage>
        <taxon>Bacteria</taxon>
        <taxon>Pseudomonadati</taxon>
        <taxon>Pseudomonadota</taxon>
        <taxon>Gammaproteobacteria</taxon>
        <taxon>Lysobacterales</taxon>
        <taxon>Marinicellaceae</taxon>
        <taxon>Marinicella</taxon>
    </lineage>
</organism>
<dbReference type="InterPro" id="IPR007453">
    <property type="entry name" value="DsrC/TusE"/>
</dbReference>
<dbReference type="Proteomes" id="UP001595533">
    <property type="component" value="Unassembled WGS sequence"/>
</dbReference>
<comment type="similarity">
    <text evidence="3">Belongs to the dsrC/tusE family.</text>
</comment>
<dbReference type="InterPro" id="IPR025526">
    <property type="entry name" value="DsrC-like_dom_sf"/>
</dbReference>
<dbReference type="PIRSF" id="PIRSF006223">
    <property type="entry name" value="DsrC_TusE"/>
    <property type="match status" value="1"/>
</dbReference>
<keyword evidence="5" id="KW-1185">Reference proteome</keyword>
<comment type="subcellular location">
    <subcellularLocation>
        <location evidence="1">Cytoplasm</location>
    </subcellularLocation>
</comment>
<dbReference type="InterPro" id="IPR043163">
    <property type="entry name" value="DsrC-like_N"/>
</dbReference>
<evidence type="ECO:0000256" key="2">
    <source>
        <dbReference type="ARBA" id="ARBA00022490"/>
    </source>
</evidence>
<evidence type="ECO:0000313" key="5">
    <source>
        <dbReference type="Proteomes" id="UP001595533"/>
    </source>
</evidence>
<protein>
    <recommendedName>
        <fullName evidence="3">Sulfurtransferase</fullName>
        <ecNumber evidence="3">2.8.1.-</ecNumber>
    </recommendedName>
</protein>
<evidence type="ECO:0000313" key="4">
    <source>
        <dbReference type="EMBL" id="MFC3195371.1"/>
    </source>
</evidence>
<evidence type="ECO:0000256" key="1">
    <source>
        <dbReference type="ARBA" id="ARBA00004496"/>
    </source>
</evidence>
<dbReference type="SUPFAM" id="SSF69721">
    <property type="entry name" value="DsrC, the gamma subunit of dissimilatory sulfite reductase"/>
    <property type="match status" value="1"/>
</dbReference>
<comment type="caution">
    <text evidence="4">The sequence shown here is derived from an EMBL/GenBank/DDBJ whole genome shotgun (WGS) entry which is preliminary data.</text>
</comment>
<keyword evidence="2" id="KW-0963">Cytoplasm</keyword>
<dbReference type="Pfam" id="PF04358">
    <property type="entry name" value="DsrC"/>
    <property type="match status" value="1"/>
</dbReference>
<dbReference type="InterPro" id="IPR042072">
    <property type="entry name" value="DsrC-like_C"/>
</dbReference>
<dbReference type="PANTHER" id="PTHR37010">
    <property type="entry name" value="SULFURTRANSFERASE TUSE"/>
    <property type="match status" value="1"/>
</dbReference>